<reference evidence="1 2" key="2">
    <citation type="submission" date="2019-09" db="EMBL/GenBank/DDBJ databases">
        <authorList>
            <person name="Jin C."/>
        </authorList>
    </citation>
    <scope>NUCLEOTIDE SEQUENCE [LARGE SCALE GENOMIC DNA]</scope>
    <source>
        <strain evidence="1 2">BN140078</strain>
    </source>
</reference>
<evidence type="ECO:0000313" key="2">
    <source>
        <dbReference type="Proteomes" id="UP000324611"/>
    </source>
</evidence>
<organism evidence="1 2">
    <name type="scientific">Chitinophaga agrisoli</name>
    <dbReference type="NCBI Taxonomy" id="2607653"/>
    <lineage>
        <taxon>Bacteria</taxon>
        <taxon>Pseudomonadati</taxon>
        <taxon>Bacteroidota</taxon>
        <taxon>Chitinophagia</taxon>
        <taxon>Chitinophagales</taxon>
        <taxon>Chitinophagaceae</taxon>
        <taxon>Chitinophaga</taxon>
    </lineage>
</organism>
<keyword evidence="2" id="KW-1185">Reference proteome</keyword>
<dbReference type="EMBL" id="VUOC01000004">
    <property type="protein sequence ID" value="KAA2239583.1"/>
    <property type="molecule type" value="Genomic_DNA"/>
</dbReference>
<sequence length="401" mass="46737">MDKFDIENLLQSAFQDDREGDINLRQLFDQKLEVYDIAKSKALSLLGIDKDVFEDILNGNAKQPNLIHVIKLAEFLQIGLQEAVYAVMKDQSADTIASLDRIRKLTFLLDHFDLKRLKAIGFWDKDADVDTILKRLMGFFDYETMSEFENNLETPLFSRTKRLFTDKMMKFWVDAAYRVFLNINNPHSYDREALKDIVVKIKPYCQDAADGLLTVCKALYHCGVTVIAQELLPTTQVRGGTFVVNDKPCIVLTNYRKSYPTIWTTLMHELHHVLFDLEVIEKTKIHLTDEGRPDLFLIEEKANEFSIEYFCGLNHFKYITPHIHNPYVVERFAKELQVHPSMIYNSFQFFQQKLYGQSYWAAFSKEIPKSTIALEKLNPVTWKEPSIRDIAQKLKSIFEYA</sequence>
<dbReference type="Proteomes" id="UP000324611">
    <property type="component" value="Unassembled WGS sequence"/>
</dbReference>
<dbReference type="RefSeq" id="WP_149840762.1">
    <property type="nucleotide sequence ID" value="NZ_VUOC01000004.1"/>
</dbReference>
<comment type="caution">
    <text evidence="1">The sequence shown here is derived from an EMBL/GenBank/DDBJ whole genome shotgun (WGS) entry which is preliminary data.</text>
</comment>
<dbReference type="AlphaFoldDB" id="A0A5B2VJ23"/>
<evidence type="ECO:0000313" key="1">
    <source>
        <dbReference type="EMBL" id="KAA2239583.1"/>
    </source>
</evidence>
<name>A0A5B2VJ23_9BACT</name>
<accession>A0A5B2VJ23</accession>
<proteinExistence type="predicted"/>
<reference evidence="1 2" key="1">
    <citation type="submission" date="2019-09" db="EMBL/GenBank/DDBJ databases">
        <title>Chitinophaga ginsengihumi sp. nov., isolated from soil of ginseng rhizosphere.</title>
        <authorList>
            <person name="Lee J."/>
        </authorList>
    </citation>
    <scope>NUCLEOTIDE SEQUENCE [LARGE SCALE GENOMIC DNA]</scope>
    <source>
        <strain evidence="1 2">BN140078</strain>
    </source>
</reference>
<evidence type="ECO:0008006" key="3">
    <source>
        <dbReference type="Google" id="ProtNLM"/>
    </source>
</evidence>
<protein>
    <recommendedName>
        <fullName evidence="3">Zn-dependent peptidase ImmA (M78 family)</fullName>
    </recommendedName>
</protein>
<gene>
    <name evidence="1" type="ORF">F0L74_25660</name>
</gene>